<dbReference type="EMBL" id="GIFC01002811">
    <property type="protein sequence ID" value="MXU84894.1"/>
    <property type="molecule type" value="Transcribed_RNA"/>
</dbReference>
<organism evidence="2">
    <name type="scientific">Ixodes ricinus</name>
    <name type="common">Common tick</name>
    <name type="synonym">Acarus ricinus</name>
    <dbReference type="NCBI Taxonomy" id="34613"/>
    <lineage>
        <taxon>Eukaryota</taxon>
        <taxon>Metazoa</taxon>
        <taxon>Ecdysozoa</taxon>
        <taxon>Arthropoda</taxon>
        <taxon>Chelicerata</taxon>
        <taxon>Arachnida</taxon>
        <taxon>Acari</taxon>
        <taxon>Parasitiformes</taxon>
        <taxon>Ixodida</taxon>
        <taxon>Ixodoidea</taxon>
        <taxon>Ixodidae</taxon>
        <taxon>Ixodinae</taxon>
        <taxon>Ixodes</taxon>
    </lineage>
</organism>
<sequence length="83" mass="9217">MGGVPWFGGSICFLQITFLFSATVFCKSETGRGVGIPLPPVKLRVICILLNRLGTDKRRKIDKGAQLSERQSRPLIVRSVRET</sequence>
<feature type="transmembrane region" description="Helical" evidence="1">
    <location>
        <begin position="6"/>
        <end position="26"/>
    </location>
</feature>
<protein>
    <submittedName>
        <fullName evidence="2">Putative secreted protein</fullName>
    </submittedName>
</protein>
<keyword evidence="1" id="KW-0812">Transmembrane</keyword>
<evidence type="ECO:0000256" key="1">
    <source>
        <dbReference type="SAM" id="Phobius"/>
    </source>
</evidence>
<accession>A0A6B0U7S6</accession>
<proteinExistence type="predicted"/>
<dbReference type="AlphaFoldDB" id="A0A6B0U7S6"/>
<keyword evidence="1" id="KW-1133">Transmembrane helix</keyword>
<evidence type="ECO:0000313" key="2">
    <source>
        <dbReference type="EMBL" id="MXU84894.1"/>
    </source>
</evidence>
<keyword evidence="1" id="KW-0472">Membrane</keyword>
<reference evidence="2" key="1">
    <citation type="submission" date="2019-12" db="EMBL/GenBank/DDBJ databases">
        <title>An insight into the sialome of adult female Ixodes ricinus ticks feeding for 6 days.</title>
        <authorList>
            <person name="Perner J."/>
            <person name="Ribeiro J.M.C."/>
        </authorList>
    </citation>
    <scope>NUCLEOTIDE SEQUENCE</scope>
    <source>
        <strain evidence="2">Semi-engorged</strain>
        <tissue evidence="2">Salivary glands</tissue>
    </source>
</reference>
<name>A0A6B0U7S6_IXORI</name>